<proteinExistence type="inferred from homology"/>
<gene>
    <name evidence="3" type="ORF">CAK95_15055</name>
</gene>
<dbReference type="PANTHER" id="PTHR42760:SF133">
    <property type="entry name" value="3-OXOACYL-[ACYL-CARRIER-PROTEIN] REDUCTASE"/>
    <property type="match status" value="1"/>
</dbReference>
<dbReference type="PRINTS" id="PR00080">
    <property type="entry name" value="SDRFAMILY"/>
</dbReference>
<protein>
    <submittedName>
        <fullName evidence="3">Short-chain dehydrogenase</fullName>
    </submittedName>
</protein>
<dbReference type="NCBIfam" id="NF009466">
    <property type="entry name" value="PRK12826.1-2"/>
    <property type="match status" value="1"/>
</dbReference>
<dbReference type="SUPFAM" id="SSF51735">
    <property type="entry name" value="NAD(P)-binding Rossmann-fold domains"/>
    <property type="match status" value="1"/>
</dbReference>
<sequence>MTVQTQIVPPQADFASLSGRVVIITGAGQGIGKVFAKAFARCGAVAVIAERNAASGESVAKEIAADKGQAIAVTTDVSREDSIATMVAAVEERYGRIDILINNAGIFSTLDMRPFDQIPLAEWEQVLRVNVTGPFLCSRAVLPAMRRAKWGRIINMASGAVTMGRPNYLHYIASKGALAGMTGSMARELGPDGITVNAVLPGATFTEIERKTVSPEQKVRIVAQQCIPRPETPDDLVGTALFLASDNAAFLTGQCITVDGGATHR</sequence>
<dbReference type="STRING" id="1235591.CAK95_15055"/>
<dbReference type="GO" id="GO:0016616">
    <property type="term" value="F:oxidoreductase activity, acting on the CH-OH group of donors, NAD or NADP as acceptor"/>
    <property type="evidence" value="ECO:0007669"/>
    <property type="project" value="TreeGrafter"/>
</dbReference>
<organism evidence="3 4">
    <name type="scientific">Pseudorhodoplanes sinuspersici</name>
    <dbReference type="NCBI Taxonomy" id="1235591"/>
    <lineage>
        <taxon>Bacteria</taxon>
        <taxon>Pseudomonadati</taxon>
        <taxon>Pseudomonadota</taxon>
        <taxon>Alphaproteobacteria</taxon>
        <taxon>Hyphomicrobiales</taxon>
        <taxon>Pseudorhodoplanes</taxon>
    </lineage>
</organism>
<evidence type="ECO:0000313" key="3">
    <source>
        <dbReference type="EMBL" id="ARQ00245.1"/>
    </source>
</evidence>
<dbReference type="Pfam" id="PF13561">
    <property type="entry name" value="adh_short_C2"/>
    <property type="match status" value="1"/>
</dbReference>
<evidence type="ECO:0000256" key="2">
    <source>
        <dbReference type="ARBA" id="ARBA00023002"/>
    </source>
</evidence>
<dbReference type="Proteomes" id="UP000194137">
    <property type="component" value="Chromosome"/>
</dbReference>
<dbReference type="CDD" id="cd05233">
    <property type="entry name" value="SDR_c"/>
    <property type="match status" value="1"/>
</dbReference>
<dbReference type="EMBL" id="CP021112">
    <property type="protein sequence ID" value="ARQ00245.1"/>
    <property type="molecule type" value="Genomic_DNA"/>
</dbReference>
<dbReference type="NCBIfam" id="NF005559">
    <property type="entry name" value="PRK07231.1"/>
    <property type="match status" value="1"/>
</dbReference>
<dbReference type="OrthoDB" id="9780084at2"/>
<dbReference type="InterPro" id="IPR002347">
    <property type="entry name" value="SDR_fam"/>
</dbReference>
<dbReference type="KEGG" id="psin:CAK95_15055"/>
<name>A0A1W6ZU11_9HYPH</name>
<dbReference type="Gene3D" id="3.40.50.720">
    <property type="entry name" value="NAD(P)-binding Rossmann-like Domain"/>
    <property type="match status" value="1"/>
</dbReference>
<dbReference type="AlphaFoldDB" id="A0A1W6ZU11"/>
<evidence type="ECO:0000256" key="1">
    <source>
        <dbReference type="ARBA" id="ARBA00006484"/>
    </source>
</evidence>
<dbReference type="GO" id="GO:0006633">
    <property type="term" value="P:fatty acid biosynthetic process"/>
    <property type="evidence" value="ECO:0007669"/>
    <property type="project" value="TreeGrafter"/>
</dbReference>
<dbReference type="PANTHER" id="PTHR42760">
    <property type="entry name" value="SHORT-CHAIN DEHYDROGENASES/REDUCTASES FAMILY MEMBER"/>
    <property type="match status" value="1"/>
</dbReference>
<dbReference type="GO" id="GO:0048038">
    <property type="term" value="F:quinone binding"/>
    <property type="evidence" value="ECO:0007669"/>
    <property type="project" value="TreeGrafter"/>
</dbReference>
<evidence type="ECO:0000313" key="4">
    <source>
        <dbReference type="Proteomes" id="UP000194137"/>
    </source>
</evidence>
<dbReference type="InterPro" id="IPR036291">
    <property type="entry name" value="NAD(P)-bd_dom_sf"/>
</dbReference>
<reference evidence="3" key="1">
    <citation type="submission" date="2017-05" db="EMBL/GenBank/DDBJ databases">
        <title>Full genome sequence of Pseudorhodoplanes sinuspersici.</title>
        <authorList>
            <person name="Dastgheib S.M.M."/>
            <person name="Shavandi M."/>
            <person name="Tirandaz H."/>
        </authorList>
    </citation>
    <scope>NUCLEOTIDE SEQUENCE [LARGE SCALE GENOMIC DNA]</scope>
    <source>
        <strain evidence="3">RIPI110</strain>
    </source>
</reference>
<comment type="similarity">
    <text evidence="1">Belongs to the short-chain dehydrogenases/reductases (SDR) family.</text>
</comment>
<dbReference type="RefSeq" id="WP_086088641.1">
    <property type="nucleotide sequence ID" value="NZ_CP021112.1"/>
</dbReference>
<keyword evidence="4" id="KW-1185">Reference proteome</keyword>
<dbReference type="FunFam" id="3.40.50.720:FF:000084">
    <property type="entry name" value="Short-chain dehydrogenase reductase"/>
    <property type="match status" value="1"/>
</dbReference>
<keyword evidence="2" id="KW-0560">Oxidoreductase</keyword>
<accession>A0A1W6ZU11</accession>
<dbReference type="PRINTS" id="PR00081">
    <property type="entry name" value="GDHRDH"/>
</dbReference>